<organism evidence="2">
    <name type="scientific">Anguilla anguilla</name>
    <name type="common">European freshwater eel</name>
    <name type="synonym">Muraena anguilla</name>
    <dbReference type="NCBI Taxonomy" id="7936"/>
    <lineage>
        <taxon>Eukaryota</taxon>
        <taxon>Metazoa</taxon>
        <taxon>Chordata</taxon>
        <taxon>Craniata</taxon>
        <taxon>Vertebrata</taxon>
        <taxon>Euteleostomi</taxon>
        <taxon>Actinopterygii</taxon>
        <taxon>Neopterygii</taxon>
        <taxon>Teleostei</taxon>
        <taxon>Anguilliformes</taxon>
        <taxon>Anguillidae</taxon>
        <taxon>Anguilla</taxon>
    </lineage>
</organism>
<reference evidence="2" key="2">
    <citation type="journal article" date="2015" name="Fish Shellfish Immunol.">
        <title>Early steps in the European eel (Anguilla anguilla)-Vibrio vulnificus interaction in the gills: Role of the RtxA13 toxin.</title>
        <authorList>
            <person name="Callol A."/>
            <person name="Pajuelo D."/>
            <person name="Ebbesson L."/>
            <person name="Teles M."/>
            <person name="MacKenzie S."/>
            <person name="Amaro C."/>
        </authorList>
    </citation>
    <scope>NUCLEOTIDE SEQUENCE</scope>
</reference>
<dbReference type="AlphaFoldDB" id="A0A0E9UCW4"/>
<sequence length="49" mass="5493">MLHCRHMNRVCSSTVVTPLFLACLTPICSSPPSHRIVATLIQSKERLPF</sequence>
<name>A0A0E9UCW4_ANGAN</name>
<keyword evidence="1" id="KW-0732">Signal</keyword>
<protein>
    <submittedName>
        <fullName evidence="2">Uncharacterized protein</fullName>
    </submittedName>
</protein>
<feature type="chain" id="PRO_5002433486" evidence="1">
    <location>
        <begin position="30"/>
        <end position="49"/>
    </location>
</feature>
<feature type="signal peptide" evidence="1">
    <location>
        <begin position="1"/>
        <end position="29"/>
    </location>
</feature>
<proteinExistence type="predicted"/>
<dbReference type="PROSITE" id="PS51257">
    <property type="entry name" value="PROKAR_LIPOPROTEIN"/>
    <property type="match status" value="1"/>
</dbReference>
<reference evidence="2" key="1">
    <citation type="submission" date="2014-11" db="EMBL/GenBank/DDBJ databases">
        <authorList>
            <person name="Amaro Gonzalez C."/>
        </authorList>
    </citation>
    <scope>NUCLEOTIDE SEQUENCE</scope>
</reference>
<evidence type="ECO:0000256" key="1">
    <source>
        <dbReference type="SAM" id="SignalP"/>
    </source>
</evidence>
<evidence type="ECO:0000313" key="2">
    <source>
        <dbReference type="EMBL" id="JAH62763.1"/>
    </source>
</evidence>
<dbReference type="EMBL" id="GBXM01045814">
    <property type="protein sequence ID" value="JAH62763.1"/>
    <property type="molecule type" value="Transcribed_RNA"/>
</dbReference>
<accession>A0A0E9UCW4</accession>